<evidence type="ECO:0000313" key="3">
    <source>
        <dbReference type="Proteomes" id="UP001642482"/>
    </source>
</evidence>
<name>A0ABP0B2U1_9PEZI</name>
<gene>
    <name evidence="2" type="ORF">SEUCBS140593_001979</name>
</gene>
<dbReference type="Proteomes" id="UP001642482">
    <property type="component" value="Unassembled WGS sequence"/>
</dbReference>
<dbReference type="EMBL" id="CAWUHD010000012">
    <property type="protein sequence ID" value="CAK7213833.1"/>
    <property type="molecule type" value="Genomic_DNA"/>
</dbReference>
<feature type="region of interest" description="Disordered" evidence="1">
    <location>
        <begin position="115"/>
        <end position="147"/>
    </location>
</feature>
<organism evidence="2 3">
    <name type="scientific">Sporothrix eucalyptigena</name>
    <dbReference type="NCBI Taxonomy" id="1812306"/>
    <lineage>
        <taxon>Eukaryota</taxon>
        <taxon>Fungi</taxon>
        <taxon>Dikarya</taxon>
        <taxon>Ascomycota</taxon>
        <taxon>Pezizomycotina</taxon>
        <taxon>Sordariomycetes</taxon>
        <taxon>Sordariomycetidae</taxon>
        <taxon>Ophiostomatales</taxon>
        <taxon>Ophiostomataceae</taxon>
        <taxon>Sporothrix</taxon>
    </lineage>
</organism>
<evidence type="ECO:0000256" key="1">
    <source>
        <dbReference type="SAM" id="MobiDB-lite"/>
    </source>
</evidence>
<keyword evidence="3" id="KW-1185">Reference proteome</keyword>
<evidence type="ECO:0000313" key="2">
    <source>
        <dbReference type="EMBL" id="CAK7213833.1"/>
    </source>
</evidence>
<proteinExistence type="predicted"/>
<sequence length="170" mass="17787">MVTLIWPAVFNAAGYTIYMKSVTASGGFEVFGSTTAIFQGIASVYSGIWTYGIYVGSYNGKYQSDVTWSPCVTPTVCCGYNAAVYSPVAAGGSNGTVYANTTELSPSALPSPSLITPNIDEVHDTPTTSSVAGAQPGPAGGDAKRHGSQPYICCTRPLLLWIIRSGRLPE</sequence>
<comment type="caution">
    <text evidence="2">The sequence shown here is derived from an EMBL/GenBank/DDBJ whole genome shotgun (WGS) entry which is preliminary data.</text>
</comment>
<protein>
    <submittedName>
        <fullName evidence="2">Uncharacterized protein</fullName>
    </submittedName>
</protein>
<reference evidence="2 3" key="1">
    <citation type="submission" date="2024-01" db="EMBL/GenBank/DDBJ databases">
        <authorList>
            <person name="Allen C."/>
            <person name="Tagirdzhanova G."/>
        </authorList>
    </citation>
    <scope>NUCLEOTIDE SEQUENCE [LARGE SCALE GENOMIC DNA]</scope>
</reference>
<accession>A0ABP0B2U1</accession>